<dbReference type="Gene3D" id="3.40.1280.10">
    <property type="match status" value="1"/>
</dbReference>
<dbReference type="Proteomes" id="UP001470230">
    <property type="component" value="Unassembled WGS sequence"/>
</dbReference>
<evidence type="ECO:0000256" key="8">
    <source>
        <dbReference type="ARBA" id="ARBA00022884"/>
    </source>
</evidence>
<evidence type="ECO:0000256" key="7">
    <source>
        <dbReference type="ARBA" id="ARBA00022730"/>
    </source>
</evidence>
<dbReference type="InterPro" id="IPR029026">
    <property type="entry name" value="tRNA_m1G_MTases_N"/>
</dbReference>
<keyword evidence="2" id="KW-0690">Ribosome biogenesis</keyword>
<name>A0ABR2K3H7_9EUKA</name>
<evidence type="ECO:0000256" key="6">
    <source>
        <dbReference type="ARBA" id="ARBA00022691"/>
    </source>
</evidence>
<evidence type="ECO:0000256" key="1">
    <source>
        <dbReference type="ARBA" id="ARBA00008115"/>
    </source>
</evidence>
<evidence type="ECO:0000313" key="10">
    <source>
        <dbReference type="Proteomes" id="UP001470230"/>
    </source>
</evidence>
<gene>
    <name evidence="9" type="ORF">M9Y10_041120</name>
</gene>
<dbReference type="InterPro" id="IPR029028">
    <property type="entry name" value="Alpha/beta_knot_MTases"/>
</dbReference>
<evidence type="ECO:0000256" key="4">
    <source>
        <dbReference type="ARBA" id="ARBA00022603"/>
    </source>
</evidence>
<proteinExistence type="inferred from homology"/>
<protein>
    <submittedName>
        <fullName evidence="9">Uncharacterized protein</fullName>
    </submittedName>
</protein>
<dbReference type="InterPro" id="IPR005304">
    <property type="entry name" value="Rbsml_bgen_MeTrfase_EMG1/NEP1"/>
</dbReference>
<evidence type="ECO:0000313" key="9">
    <source>
        <dbReference type="EMBL" id="KAK8885668.1"/>
    </source>
</evidence>
<reference evidence="9 10" key="1">
    <citation type="submission" date="2024-04" db="EMBL/GenBank/DDBJ databases">
        <title>Tritrichomonas musculus Genome.</title>
        <authorList>
            <person name="Alves-Ferreira E."/>
            <person name="Grigg M."/>
            <person name="Lorenzi H."/>
            <person name="Galac M."/>
        </authorList>
    </citation>
    <scope>NUCLEOTIDE SEQUENCE [LARGE SCALE GENOMIC DNA]</scope>
    <source>
        <strain evidence="9 10">EAF2021</strain>
    </source>
</reference>
<dbReference type="Pfam" id="PF03587">
    <property type="entry name" value="EMG1"/>
    <property type="match status" value="1"/>
</dbReference>
<keyword evidence="5" id="KW-0808">Transferase</keyword>
<evidence type="ECO:0000256" key="5">
    <source>
        <dbReference type="ARBA" id="ARBA00022679"/>
    </source>
</evidence>
<keyword evidence="8" id="KW-0694">RNA-binding</keyword>
<evidence type="ECO:0000256" key="2">
    <source>
        <dbReference type="ARBA" id="ARBA00022517"/>
    </source>
</evidence>
<keyword evidence="10" id="KW-1185">Reference proteome</keyword>
<dbReference type="SUPFAM" id="SSF75217">
    <property type="entry name" value="alpha/beta knot"/>
    <property type="match status" value="1"/>
</dbReference>
<organism evidence="9 10">
    <name type="scientific">Tritrichomonas musculus</name>
    <dbReference type="NCBI Taxonomy" id="1915356"/>
    <lineage>
        <taxon>Eukaryota</taxon>
        <taxon>Metamonada</taxon>
        <taxon>Parabasalia</taxon>
        <taxon>Tritrichomonadida</taxon>
        <taxon>Tritrichomonadidae</taxon>
        <taxon>Tritrichomonas</taxon>
    </lineage>
</organism>
<keyword evidence="7" id="KW-0699">rRNA-binding</keyword>
<accession>A0ABR2K3H7</accession>
<comment type="similarity">
    <text evidence="1">Belongs to the class IV-like SAM-binding methyltransferase superfamily. RNA methyltransferase NEP1 family.</text>
</comment>
<dbReference type="EMBL" id="JAPFFF010000007">
    <property type="protein sequence ID" value="KAK8885668.1"/>
    <property type="molecule type" value="Genomic_DNA"/>
</dbReference>
<dbReference type="PANTHER" id="PTHR12636">
    <property type="entry name" value="NEP1/MRA1"/>
    <property type="match status" value="1"/>
</dbReference>
<keyword evidence="3" id="KW-0698">rRNA processing</keyword>
<keyword evidence="6" id="KW-0949">S-adenosyl-L-methionine</keyword>
<sequence>MDKNIHYISSKKLQSLSPLLYVVVDGANLMPHTSMPRMLLKTDKIELNYLKLKPKQINIEELFHTLFYLQGTALNLAGLQRVFIRTVDLKLIRVDPRLSIPFVFNDFQQMMHIFSTDKLVKGSKENSIMMNFVKSDIGKMIPPGIPRYSLFINEDEEKISPITDIVTDDKPIVIYVHLNPQKQSADEIMEKTLCISNDNLNTGNVINRVVKEIEIKNNIW</sequence>
<evidence type="ECO:0000256" key="3">
    <source>
        <dbReference type="ARBA" id="ARBA00022552"/>
    </source>
</evidence>
<dbReference type="PANTHER" id="PTHR12636:SF5">
    <property type="entry name" value="RIBOSOMAL RNA SMALL SUBUNIT METHYLTRANSFERASE NEP1"/>
    <property type="match status" value="1"/>
</dbReference>
<comment type="caution">
    <text evidence="9">The sequence shown here is derived from an EMBL/GenBank/DDBJ whole genome shotgun (WGS) entry which is preliminary data.</text>
</comment>
<keyword evidence="4" id="KW-0489">Methyltransferase</keyword>